<dbReference type="PANTHER" id="PTHR42648">
    <property type="entry name" value="TRANSPOSASE, PUTATIVE-RELATED"/>
    <property type="match status" value="1"/>
</dbReference>
<dbReference type="InterPro" id="IPR012337">
    <property type="entry name" value="RNaseH-like_sf"/>
</dbReference>
<dbReference type="Proteomes" id="UP001604336">
    <property type="component" value="Unassembled WGS sequence"/>
</dbReference>
<evidence type="ECO:0000313" key="2">
    <source>
        <dbReference type="EMBL" id="KAL2497245.1"/>
    </source>
</evidence>
<dbReference type="Pfam" id="PF00665">
    <property type="entry name" value="rve"/>
    <property type="match status" value="1"/>
</dbReference>
<sequence length="234" mass="26417">MGSYKVNTDGCAKDGFASGGGIIRDSLGQCIHAFFSSYGKCSILEVELRAIPDGIILAQRIVISDLWIESGGYEYFITFTDDYSRFGYIYLMTRKSEAFEKFKAYRTEVEKHLSKSIKTFRSDRGGEYLSGEFRDYLTENGIVSQLSAPGTPQQNDVSERRNRTLLDMVRSMMSFSTLPILFWGYALETAAYVLNLVPSKSIPKTPLELWNGCKPNLRHIRIWGCPAHVLKGKT</sequence>
<protein>
    <submittedName>
        <fullName evidence="2">Retrovirus-related Pol polyprotein from transposon TNT 1-94</fullName>
    </submittedName>
</protein>
<dbReference type="EMBL" id="JBFOLK010000007">
    <property type="protein sequence ID" value="KAL2497245.1"/>
    <property type="molecule type" value="Genomic_DNA"/>
</dbReference>
<organism evidence="2 3">
    <name type="scientific">Abeliophyllum distichum</name>
    <dbReference type="NCBI Taxonomy" id="126358"/>
    <lineage>
        <taxon>Eukaryota</taxon>
        <taxon>Viridiplantae</taxon>
        <taxon>Streptophyta</taxon>
        <taxon>Embryophyta</taxon>
        <taxon>Tracheophyta</taxon>
        <taxon>Spermatophyta</taxon>
        <taxon>Magnoliopsida</taxon>
        <taxon>eudicotyledons</taxon>
        <taxon>Gunneridae</taxon>
        <taxon>Pentapetalae</taxon>
        <taxon>asterids</taxon>
        <taxon>lamiids</taxon>
        <taxon>Lamiales</taxon>
        <taxon>Oleaceae</taxon>
        <taxon>Forsythieae</taxon>
        <taxon>Abeliophyllum</taxon>
    </lineage>
</organism>
<keyword evidence="3" id="KW-1185">Reference proteome</keyword>
<feature type="domain" description="Integrase catalytic" evidence="1">
    <location>
        <begin position="48"/>
        <end position="214"/>
    </location>
</feature>
<dbReference type="Gene3D" id="3.30.420.10">
    <property type="entry name" value="Ribonuclease H-like superfamily/Ribonuclease H"/>
    <property type="match status" value="1"/>
</dbReference>
<comment type="caution">
    <text evidence="2">The sequence shown here is derived from an EMBL/GenBank/DDBJ whole genome shotgun (WGS) entry which is preliminary data.</text>
</comment>
<dbReference type="SUPFAM" id="SSF53098">
    <property type="entry name" value="Ribonuclease H-like"/>
    <property type="match status" value="1"/>
</dbReference>
<dbReference type="InterPro" id="IPR039537">
    <property type="entry name" value="Retrotran_Ty1/copia-like"/>
</dbReference>
<dbReference type="InterPro" id="IPR044730">
    <property type="entry name" value="RNase_H-like_dom_plant"/>
</dbReference>
<dbReference type="InterPro" id="IPR001584">
    <property type="entry name" value="Integrase_cat-core"/>
</dbReference>
<dbReference type="InterPro" id="IPR036397">
    <property type="entry name" value="RNaseH_sf"/>
</dbReference>
<dbReference type="CDD" id="cd06222">
    <property type="entry name" value="RNase_H_like"/>
    <property type="match status" value="1"/>
</dbReference>
<gene>
    <name evidence="2" type="ORF">Adt_22795</name>
</gene>
<dbReference type="PROSITE" id="PS50994">
    <property type="entry name" value="INTEGRASE"/>
    <property type="match status" value="1"/>
</dbReference>
<dbReference type="PANTHER" id="PTHR42648:SF27">
    <property type="entry name" value="RNA-DIRECTED DNA POLYMERASE"/>
    <property type="match status" value="1"/>
</dbReference>
<dbReference type="AlphaFoldDB" id="A0ABD1S945"/>
<proteinExistence type="predicted"/>
<accession>A0ABD1S945</accession>
<evidence type="ECO:0000313" key="3">
    <source>
        <dbReference type="Proteomes" id="UP001604336"/>
    </source>
</evidence>
<name>A0ABD1S945_9LAMI</name>
<reference evidence="3" key="1">
    <citation type="submission" date="2024-07" db="EMBL/GenBank/DDBJ databases">
        <title>Two chromosome-level genome assemblies of Korean endemic species Abeliophyllum distichum and Forsythia ovata (Oleaceae).</title>
        <authorList>
            <person name="Jang H."/>
        </authorList>
    </citation>
    <scope>NUCLEOTIDE SEQUENCE [LARGE SCALE GENOMIC DNA]</scope>
</reference>
<evidence type="ECO:0000259" key="1">
    <source>
        <dbReference type="PROSITE" id="PS50994"/>
    </source>
</evidence>